<dbReference type="SUPFAM" id="SSF47598">
    <property type="entry name" value="Ribbon-helix-helix"/>
    <property type="match status" value="1"/>
</dbReference>
<protein>
    <recommendedName>
        <fullName evidence="3">Arc-like DNA binding domain-containing protein</fullName>
    </recommendedName>
</protein>
<dbReference type="InterPro" id="IPR013321">
    <property type="entry name" value="Arc_rbn_hlx_hlx"/>
</dbReference>
<dbReference type="InterPro" id="IPR010985">
    <property type="entry name" value="Ribbon_hlx_hlx"/>
</dbReference>
<dbReference type="EMBL" id="JQCN01000069">
    <property type="protein sequence ID" value="KRN95910.1"/>
    <property type="molecule type" value="Genomic_DNA"/>
</dbReference>
<gene>
    <name evidence="1" type="ORF">IV66_GL000935</name>
</gene>
<sequence length="109" mass="12252">MTTIRFPEDVYEKLKEQAAAKHISINQMVVESVEQLLEDSQTNSSTMESRLILNQVVAPDKIFADSGLVLVNGIYYRYLTSDNQSIKSDTAYLIIEATGNILTIKPIQK</sequence>
<dbReference type="STRING" id="449659.IV66_GL000935"/>
<comment type="caution">
    <text evidence="1">The sequence shown here is derived from an EMBL/GenBank/DDBJ whole genome shotgun (WGS) entry which is preliminary data.</text>
</comment>
<dbReference type="Proteomes" id="UP000051886">
    <property type="component" value="Unassembled WGS sequence"/>
</dbReference>
<name>A0A0R2L7Z8_9LACO</name>
<proteinExistence type="predicted"/>
<evidence type="ECO:0008006" key="3">
    <source>
        <dbReference type="Google" id="ProtNLM"/>
    </source>
</evidence>
<dbReference type="AlphaFoldDB" id="A0A0R2L7Z8"/>
<keyword evidence="2" id="KW-1185">Reference proteome</keyword>
<dbReference type="Gene3D" id="1.10.1220.10">
    <property type="entry name" value="Met repressor-like"/>
    <property type="match status" value="1"/>
</dbReference>
<reference evidence="1 2" key="1">
    <citation type="journal article" date="2015" name="Genome Announc.">
        <title>Expanding the biotechnology potential of lactobacilli through comparative genomics of 213 strains and associated genera.</title>
        <authorList>
            <person name="Sun Z."/>
            <person name="Harris H.M."/>
            <person name="McCann A."/>
            <person name="Guo C."/>
            <person name="Argimon S."/>
            <person name="Zhang W."/>
            <person name="Yang X."/>
            <person name="Jeffery I.B."/>
            <person name="Cooney J.C."/>
            <person name="Kagawa T.F."/>
            <person name="Liu W."/>
            <person name="Song Y."/>
            <person name="Salvetti E."/>
            <person name="Wrobel A."/>
            <person name="Rasinkangas P."/>
            <person name="Parkhill J."/>
            <person name="Rea M.C."/>
            <person name="O'Sullivan O."/>
            <person name="Ritari J."/>
            <person name="Douillard F.P."/>
            <person name="Paul Ross R."/>
            <person name="Yang R."/>
            <person name="Briner A.E."/>
            <person name="Felis G.E."/>
            <person name="de Vos W.M."/>
            <person name="Barrangou R."/>
            <person name="Klaenhammer T.R."/>
            <person name="Caufield P.W."/>
            <person name="Cui Y."/>
            <person name="Zhang H."/>
            <person name="O'Toole P.W."/>
        </authorList>
    </citation>
    <scope>NUCLEOTIDE SEQUENCE [LARGE SCALE GENOMIC DNA]</scope>
    <source>
        <strain evidence="1 2">NBRC 103219</strain>
    </source>
</reference>
<dbReference type="PATRIC" id="fig|449659.4.peg.941"/>
<accession>A0A0R2L7Z8</accession>
<evidence type="ECO:0000313" key="2">
    <source>
        <dbReference type="Proteomes" id="UP000051886"/>
    </source>
</evidence>
<dbReference type="GO" id="GO:0006355">
    <property type="term" value="P:regulation of DNA-templated transcription"/>
    <property type="evidence" value="ECO:0007669"/>
    <property type="project" value="InterPro"/>
</dbReference>
<evidence type="ECO:0000313" key="1">
    <source>
        <dbReference type="EMBL" id="KRN95910.1"/>
    </source>
</evidence>
<organism evidence="1 2">
    <name type="scientific">Ligilactobacillus pobuzihii</name>
    <dbReference type="NCBI Taxonomy" id="449659"/>
    <lineage>
        <taxon>Bacteria</taxon>
        <taxon>Bacillati</taxon>
        <taxon>Bacillota</taxon>
        <taxon>Bacilli</taxon>
        <taxon>Lactobacillales</taxon>
        <taxon>Lactobacillaceae</taxon>
        <taxon>Ligilactobacillus</taxon>
    </lineage>
</organism>